<dbReference type="EMBL" id="JANUBB010000006">
    <property type="protein sequence ID" value="MCS3951805.1"/>
    <property type="molecule type" value="Genomic_DNA"/>
</dbReference>
<evidence type="ECO:0000313" key="1">
    <source>
        <dbReference type="EMBL" id="MCS3951805.1"/>
    </source>
</evidence>
<reference evidence="1" key="1">
    <citation type="submission" date="2022-08" db="EMBL/GenBank/DDBJ databases">
        <title>Genomic Encyclopedia of Type Strains, Phase V (KMG-V): Genome sequencing to study the core and pangenomes of soil and plant-associated prokaryotes.</title>
        <authorList>
            <person name="Whitman W."/>
        </authorList>
    </citation>
    <scope>NUCLEOTIDE SEQUENCE</scope>
    <source>
        <strain evidence="1">SP2017</strain>
    </source>
</reference>
<gene>
    <name evidence="1" type="ORF">GGP83_001757</name>
</gene>
<proteinExistence type="predicted"/>
<accession>A0A9X2U8L6</accession>
<dbReference type="AlphaFoldDB" id="A0A9X2U8L6"/>
<evidence type="ECO:0000313" key="2">
    <source>
        <dbReference type="Proteomes" id="UP001155010"/>
    </source>
</evidence>
<sequence>MKVVGHAVGVFGMPGYADWKARARRRYAPSRSQPLIRTTYLMLVDSAISHYADRHDMN</sequence>
<organism evidence="1 2">
    <name type="scientific">Salinibacter ruber</name>
    <dbReference type="NCBI Taxonomy" id="146919"/>
    <lineage>
        <taxon>Bacteria</taxon>
        <taxon>Pseudomonadati</taxon>
        <taxon>Rhodothermota</taxon>
        <taxon>Rhodothermia</taxon>
        <taxon>Rhodothermales</taxon>
        <taxon>Salinibacteraceae</taxon>
        <taxon>Salinibacter</taxon>
    </lineage>
</organism>
<comment type="caution">
    <text evidence="1">The sequence shown here is derived from an EMBL/GenBank/DDBJ whole genome shotgun (WGS) entry which is preliminary data.</text>
</comment>
<name>A0A9X2U8L6_9BACT</name>
<protein>
    <submittedName>
        <fullName evidence="1">Uncharacterized protein</fullName>
    </submittedName>
</protein>
<dbReference type="Proteomes" id="UP001155010">
    <property type="component" value="Unassembled WGS sequence"/>
</dbReference>